<dbReference type="PANTHER" id="PTHR40082">
    <property type="entry name" value="BLR5956 PROTEIN"/>
    <property type="match status" value="1"/>
</dbReference>
<name>A0A917RWL7_9BACL</name>
<dbReference type="RefSeq" id="WP_188800854.1">
    <property type="nucleotide sequence ID" value="NZ_BMOK01000001.1"/>
</dbReference>
<reference evidence="2" key="2">
    <citation type="submission" date="2020-09" db="EMBL/GenBank/DDBJ databases">
        <authorList>
            <person name="Sun Q."/>
            <person name="Ohkuma M."/>
        </authorList>
    </citation>
    <scope>NUCLEOTIDE SEQUENCE</scope>
    <source>
        <strain evidence="2">JCM 15325</strain>
    </source>
</reference>
<dbReference type="Pfam" id="PF02602">
    <property type="entry name" value="HEM4"/>
    <property type="match status" value="1"/>
</dbReference>
<feature type="domain" description="Tetrapyrrole biosynthesis uroporphyrinogen III synthase" evidence="1">
    <location>
        <begin position="24"/>
        <end position="247"/>
    </location>
</feature>
<gene>
    <name evidence="2" type="primary">hemD</name>
    <name evidence="2" type="ORF">GCM10007968_01560</name>
</gene>
<keyword evidence="3" id="KW-1185">Reference proteome</keyword>
<evidence type="ECO:0000313" key="2">
    <source>
        <dbReference type="EMBL" id="GGL41363.1"/>
    </source>
</evidence>
<dbReference type="CDD" id="cd06578">
    <property type="entry name" value="HemD"/>
    <property type="match status" value="1"/>
</dbReference>
<dbReference type="AlphaFoldDB" id="A0A917RWL7"/>
<comment type="caution">
    <text evidence="2">The sequence shown here is derived from an EMBL/GenBank/DDBJ whole genome shotgun (WGS) entry which is preliminary data.</text>
</comment>
<evidence type="ECO:0000259" key="1">
    <source>
        <dbReference type="Pfam" id="PF02602"/>
    </source>
</evidence>
<dbReference type="PANTHER" id="PTHR40082:SF1">
    <property type="entry name" value="BLR5956 PROTEIN"/>
    <property type="match status" value="1"/>
</dbReference>
<dbReference type="GO" id="GO:0004852">
    <property type="term" value="F:uroporphyrinogen-III synthase activity"/>
    <property type="evidence" value="ECO:0007669"/>
    <property type="project" value="InterPro"/>
</dbReference>
<dbReference type="InterPro" id="IPR039793">
    <property type="entry name" value="UROS/Hem4"/>
</dbReference>
<dbReference type="EMBL" id="BMOK01000001">
    <property type="protein sequence ID" value="GGL41363.1"/>
    <property type="molecule type" value="Genomic_DNA"/>
</dbReference>
<accession>A0A917RWL7</accession>
<sequence>MGSELRGRRVLVTRAGNQSASMCARIRYHGGEPVAVPVIGYRKAGLSEEEKRAWLDSVRMADWIVLTSKNALDFFMSTLDDPDRLKGVKLAAVGKKTGQALETFGLRADFIPERFTARSVVAAFRSGRLKAARIAVPLGSMADTSWLDELRKLGVGVTGRVLYETVPNVSAKKVLADTVEAHGVDAITFASPSAVRFFTELLDESLWRRALDTCAVAAIGTVTAQALESLGCPPDAVPANFTANDMIDALADYYKKRKS</sequence>
<dbReference type="SUPFAM" id="SSF69618">
    <property type="entry name" value="HemD-like"/>
    <property type="match status" value="1"/>
</dbReference>
<reference evidence="2" key="1">
    <citation type="journal article" date="2014" name="Int. J. Syst. Evol. Microbiol.">
        <title>Complete genome sequence of Corynebacterium casei LMG S-19264T (=DSM 44701T), isolated from a smear-ripened cheese.</title>
        <authorList>
            <consortium name="US DOE Joint Genome Institute (JGI-PGF)"/>
            <person name="Walter F."/>
            <person name="Albersmeier A."/>
            <person name="Kalinowski J."/>
            <person name="Ruckert C."/>
        </authorList>
    </citation>
    <scope>NUCLEOTIDE SEQUENCE</scope>
    <source>
        <strain evidence="2">JCM 15325</strain>
    </source>
</reference>
<dbReference type="Proteomes" id="UP000654670">
    <property type="component" value="Unassembled WGS sequence"/>
</dbReference>
<dbReference type="InterPro" id="IPR003754">
    <property type="entry name" value="4pyrrol_synth_uPrphyn_synth"/>
</dbReference>
<dbReference type="Gene3D" id="3.40.50.10090">
    <property type="match status" value="2"/>
</dbReference>
<protein>
    <submittedName>
        <fullName evidence="2">Uroporphyrinogen-III synthase</fullName>
    </submittedName>
</protein>
<dbReference type="GO" id="GO:0006780">
    <property type="term" value="P:uroporphyrinogen III biosynthetic process"/>
    <property type="evidence" value="ECO:0007669"/>
    <property type="project" value="InterPro"/>
</dbReference>
<dbReference type="InterPro" id="IPR036108">
    <property type="entry name" value="4pyrrol_syn_uPrphyn_synt_sf"/>
</dbReference>
<proteinExistence type="predicted"/>
<organism evidence="2 3">
    <name type="scientific">Sporolactobacillus putidus</name>
    <dbReference type="NCBI Taxonomy" id="492735"/>
    <lineage>
        <taxon>Bacteria</taxon>
        <taxon>Bacillati</taxon>
        <taxon>Bacillota</taxon>
        <taxon>Bacilli</taxon>
        <taxon>Bacillales</taxon>
        <taxon>Sporolactobacillaceae</taxon>
        <taxon>Sporolactobacillus</taxon>
    </lineage>
</organism>
<evidence type="ECO:0000313" key="3">
    <source>
        <dbReference type="Proteomes" id="UP000654670"/>
    </source>
</evidence>